<dbReference type="Proteomes" id="UP000471633">
    <property type="component" value="Unassembled WGS sequence"/>
</dbReference>
<reference evidence="1" key="3">
    <citation type="submission" date="2021-06" db="EMBL/GenBank/DDBJ databases">
        <title>Chromosome-level genome assembly for S. haematobium.</title>
        <authorList>
            <person name="Stroehlein A.J."/>
        </authorList>
    </citation>
    <scope>NUCLEOTIDE SEQUENCE</scope>
</reference>
<name>A0A922LRE7_SCHHA</name>
<dbReference type="GeneID" id="75577180"/>
<dbReference type="CTD" id="75577180"/>
<gene>
    <name evidence="1" type="ORF">MS3_00004038</name>
</gene>
<keyword evidence="2" id="KW-1185">Reference proteome</keyword>
<dbReference type="EMBL" id="AMPZ03000002">
    <property type="protein sequence ID" value="KAH9591944.1"/>
    <property type="molecule type" value="Genomic_DNA"/>
</dbReference>
<protein>
    <submittedName>
        <fullName evidence="1">Uncharacterized protein</fullName>
    </submittedName>
</protein>
<reference evidence="1" key="2">
    <citation type="journal article" date="2019" name="Gigascience">
        <title>High-quality Schistosoma haematobium genome achieved by single-molecule and long-range sequencing.</title>
        <authorList>
            <person name="Stroehlein A.J."/>
            <person name="Korhonen P.K."/>
            <person name="Chong T.M."/>
            <person name="Lim Y.L."/>
            <person name="Chan K.G."/>
            <person name="Webster B."/>
            <person name="Rollinson D."/>
            <person name="Brindley P.J."/>
            <person name="Gasser R.B."/>
            <person name="Young N.D."/>
        </authorList>
    </citation>
    <scope>NUCLEOTIDE SEQUENCE</scope>
</reference>
<accession>A0A922LRE7</accession>
<comment type="caution">
    <text evidence="1">The sequence shown here is derived from an EMBL/GenBank/DDBJ whole genome shotgun (WGS) entry which is preliminary data.</text>
</comment>
<organism evidence="1 2">
    <name type="scientific">Schistosoma haematobium</name>
    <name type="common">Blood fluke</name>
    <dbReference type="NCBI Taxonomy" id="6185"/>
    <lineage>
        <taxon>Eukaryota</taxon>
        <taxon>Metazoa</taxon>
        <taxon>Spiralia</taxon>
        <taxon>Lophotrochozoa</taxon>
        <taxon>Platyhelminthes</taxon>
        <taxon>Trematoda</taxon>
        <taxon>Digenea</taxon>
        <taxon>Strigeidida</taxon>
        <taxon>Schistosomatoidea</taxon>
        <taxon>Schistosomatidae</taxon>
        <taxon>Schistosoma</taxon>
    </lineage>
</organism>
<reference evidence="1" key="1">
    <citation type="journal article" date="2012" name="Nat. Genet.">
        <title>Whole-genome sequence of Schistosoma haematobium.</title>
        <authorList>
            <person name="Young N.D."/>
            <person name="Jex A.R."/>
            <person name="Li B."/>
            <person name="Liu S."/>
            <person name="Yang L."/>
            <person name="Xiong Z."/>
            <person name="Li Y."/>
            <person name="Cantacessi C."/>
            <person name="Hall R.S."/>
            <person name="Xu X."/>
            <person name="Chen F."/>
            <person name="Wu X."/>
            <person name="Zerlotini A."/>
            <person name="Oliveira G."/>
            <person name="Hofmann A."/>
            <person name="Zhang G."/>
            <person name="Fang X."/>
            <person name="Kang Y."/>
            <person name="Campbell B.E."/>
            <person name="Loukas A."/>
            <person name="Ranganathan S."/>
            <person name="Rollinson D."/>
            <person name="Rinaldi G."/>
            <person name="Brindley P.J."/>
            <person name="Yang H."/>
            <person name="Wang J."/>
            <person name="Wang J."/>
            <person name="Gasser R.B."/>
        </authorList>
    </citation>
    <scope>NUCLEOTIDE SEQUENCE</scope>
</reference>
<evidence type="ECO:0000313" key="1">
    <source>
        <dbReference type="EMBL" id="KAH9591944.1"/>
    </source>
</evidence>
<dbReference type="KEGG" id="shx:MS3_00004038"/>
<reference evidence="1" key="4">
    <citation type="journal article" date="2022" name="PLoS Pathog.">
        <title>Chromosome-level genome of Schistosoma haematobium underpins genome-wide explorations of molecular variation.</title>
        <authorList>
            <person name="Stroehlein A.J."/>
            <person name="Korhonen P.K."/>
            <person name="Lee V.V."/>
            <person name="Ralph S.A."/>
            <person name="Mentink-Kane M."/>
            <person name="You H."/>
            <person name="McManus D.P."/>
            <person name="Tchuente L.T."/>
            <person name="Stothard J.R."/>
            <person name="Kaur P."/>
            <person name="Dudchenko O."/>
            <person name="Aiden E.L."/>
            <person name="Yang B."/>
            <person name="Yang H."/>
            <person name="Emery A.M."/>
            <person name="Webster B.L."/>
            <person name="Brindley P.J."/>
            <person name="Rollinson D."/>
            <person name="Chang B.C.H."/>
            <person name="Gasser R.B."/>
            <person name="Young N.D."/>
        </authorList>
    </citation>
    <scope>NUCLEOTIDE SEQUENCE</scope>
</reference>
<evidence type="ECO:0000313" key="2">
    <source>
        <dbReference type="Proteomes" id="UP000471633"/>
    </source>
</evidence>
<proteinExistence type="predicted"/>
<sequence>MDSWSNNEEKRKCGLRGVSCLKRSGCVMLTNQKQLRSQAMGTNIEYLLMFCWTPLKSEPLEQTGQSLWKQRAISPLYCLEGRQIGSTDQSHGCKRTLTPDLMNLLKWEVFAGYSLDSVETH</sequence>
<dbReference type="AlphaFoldDB" id="A0A922LRE7"/>
<dbReference type="RefSeq" id="XP_051072049.1">
    <property type="nucleotide sequence ID" value="XM_051211929.1"/>
</dbReference>